<dbReference type="PANTHER" id="PTHR43046:SF12">
    <property type="entry name" value="GDP-MANNOSE MANNOSYL HYDROLASE"/>
    <property type="match status" value="1"/>
</dbReference>
<name>A0A170PEQ1_9CHLR</name>
<comment type="cofactor">
    <cofactor evidence="1">
        <name>Mg(2+)</name>
        <dbReference type="ChEBI" id="CHEBI:18420"/>
    </cofactor>
</comment>
<dbReference type="KEGG" id="pbf:CFX0092_A0839"/>
<accession>A0A170PEQ1</accession>
<dbReference type="GO" id="GO:0016787">
    <property type="term" value="F:hydrolase activity"/>
    <property type="evidence" value="ECO:0007669"/>
    <property type="project" value="UniProtKB-KW"/>
</dbReference>
<keyword evidence="3" id="KW-0460">Magnesium</keyword>
<dbReference type="RefSeq" id="WP_095042295.1">
    <property type="nucleotide sequence ID" value="NZ_LN890655.1"/>
</dbReference>
<dbReference type="InterPro" id="IPR020476">
    <property type="entry name" value="Nudix_hydrolase"/>
</dbReference>
<evidence type="ECO:0000256" key="3">
    <source>
        <dbReference type="ARBA" id="ARBA00022842"/>
    </source>
</evidence>
<dbReference type="InterPro" id="IPR000086">
    <property type="entry name" value="NUDIX_hydrolase_dom"/>
</dbReference>
<evidence type="ECO:0000256" key="2">
    <source>
        <dbReference type="ARBA" id="ARBA00022801"/>
    </source>
</evidence>
<dbReference type="PRINTS" id="PR00502">
    <property type="entry name" value="NUDIXFAMILY"/>
</dbReference>
<dbReference type="Gene3D" id="3.90.79.10">
    <property type="entry name" value="Nucleoside Triphosphate Pyrophosphohydrolase"/>
    <property type="match status" value="1"/>
</dbReference>
<comment type="similarity">
    <text evidence="4">Belongs to the Nudix hydrolase family.</text>
</comment>
<reference evidence="6" key="1">
    <citation type="submission" date="2016-01" db="EMBL/GenBank/DDBJ databases">
        <authorList>
            <person name="Mcilroy J.S."/>
            <person name="Karst M S."/>
            <person name="Albertsen M."/>
        </authorList>
    </citation>
    <scope>NUCLEOTIDE SEQUENCE</scope>
    <source>
        <strain evidence="6">Cfx-K</strain>
    </source>
</reference>
<evidence type="ECO:0000313" key="7">
    <source>
        <dbReference type="Proteomes" id="UP000215027"/>
    </source>
</evidence>
<keyword evidence="7" id="KW-1185">Reference proteome</keyword>
<organism evidence="6 7">
    <name type="scientific">Candidatus Promineifilum breve</name>
    <dbReference type="NCBI Taxonomy" id="1806508"/>
    <lineage>
        <taxon>Bacteria</taxon>
        <taxon>Bacillati</taxon>
        <taxon>Chloroflexota</taxon>
        <taxon>Ardenticatenia</taxon>
        <taxon>Candidatus Promineifilales</taxon>
        <taxon>Candidatus Promineifilaceae</taxon>
        <taxon>Candidatus Promineifilum</taxon>
    </lineage>
</organism>
<evidence type="ECO:0000259" key="5">
    <source>
        <dbReference type="PROSITE" id="PS51462"/>
    </source>
</evidence>
<dbReference type="EMBL" id="LN890655">
    <property type="protein sequence ID" value="CUS02717.2"/>
    <property type="molecule type" value="Genomic_DNA"/>
</dbReference>
<dbReference type="OrthoDB" id="9791228at2"/>
<evidence type="ECO:0000313" key="6">
    <source>
        <dbReference type="EMBL" id="CUS02717.2"/>
    </source>
</evidence>
<dbReference type="CDD" id="cd18876">
    <property type="entry name" value="NUDIX_Hydrolase"/>
    <property type="match status" value="1"/>
</dbReference>
<dbReference type="AlphaFoldDB" id="A0A170PEQ1"/>
<dbReference type="PROSITE" id="PS51462">
    <property type="entry name" value="NUDIX"/>
    <property type="match status" value="1"/>
</dbReference>
<keyword evidence="2 4" id="KW-0378">Hydrolase</keyword>
<proteinExistence type="inferred from homology"/>
<gene>
    <name evidence="6" type="ORF">CFX0092_A0839</name>
</gene>
<dbReference type="Proteomes" id="UP000215027">
    <property type="component" value="Chromosome I"/>
</dbReference>
<evidence type="ECO:0000256" key="4">
    <source>
        <dbReference type="RuleBase" id="RU003476"/>
    </source>
</evidence>
<dbReference type="Pfam" id="PF00293">
    <property type="entry name" value="NUDIX"/>
    <property type="match status" value="1"/>
</dbReference>
<dbReference type="PANTHER" id="PTHR43046">
    <property type="entry name" value="GDP-MANNOSE MANNOSYL HYDROLASE"/>
    <property type="match status" value="1"/>
</dbReference>
<protein>
    <submittedName>
        <fullName evidence="6">NUDIX hydrolase</fullName>
    </submittedName>
</protein>
<dbReference type="PROSITE" id="PS00893">
    <property type="entry name" value="NUDIX_BOX"/>
    <property type="match status" value="1"/>
</dbReference>
<sequence>MADRVNRKSYQRGLPKKRISAGCLFFDEAGRLLIVNPTYKDGWEIPGGVVEANESPRDGCAREIREELGLDRPPVALLCVDFTPETADRTESLNFIFYGGVLSADEIAAIRLPARELSEYCLLEPEAALALLKRRLRRRLRCCLPQIKAGSPLYLEDQELPWPVDPA</sequence>
<feature type="domain" description="Nudix hydrolase" evidence="5">
    <location>
        <begin position="16"/>
        <end position="149"/>
    </location>
</feature>
<dbReference type="SUPFAM" id="SSF55811">
    <property type="entry name" value="Nudix"/>
    <property type="match status" value="1"/>
</dbReference>
<dbReference type="InterPro" id="IPR015797">
    <property type="entry name" value="NUDIX_hydrolase-like_dom_sf"/>
</dbReference>
<dbReference type="InterPro" id="IPR020084">
    <property type="entry name" value="NUDIX_hydrolase_CS"/>
</dbReference>
<evidence type="ECO:0000256" key="1">
    <source>
        <dbReference type="ARBA" id="ARBA00001946"/>
    </source>
</evidence>